<evidence type="ECO:0000313" key="3">
    <source>
        <dbReference type="Proteomes" id="UP000011131"/>
    </source>
</evidence>
<feature type="compositionally biased region" description="Low complexity" evidence="1">
    <location>
        <begin position="176"/>
        <end position="187"/>
    </location>
</feature>
<accession>L7UGR7</accession>
<dbReference type="AlphaFoldDB" id="L7UGR7"/>
<keyword evidence="3" id="KW-1185">Reference proteome</keyword>
<proteinExistence type="predicted"/>
<feature type="compositionally biased region" description="Basic and acidic residues" evidence="1">
    <location>
        <begin position="108"/>
        <end position="128"/>
    </location>
</feature>
<dbReference type="RefSeq" id="WP_015352420.1">
    <property type="nucleotide sequence ID" value="NC_020126.1"/>
</dbReference>
<dbReference type="HOGENOM" id="CLU_1014995_0_0_7"/>
<feature type="compositionally biased region" description="Basic and acidic residues" evidence="1">
    <location>
        <begin position="199"/>
        <end position="210"/>
    </location>
</feature>
<feature type="region of interest" description="Disordered" evidence="1">
    <location>
        <begin position="16"/>
        <end position="155"/>
    </location>
</feature>
<feature type="region of interest" description="Disordered" evidence="1">
    <location>
        <begin position="173"/>
        <end position="227"/>
    </location>
</feature>
<dbReference type="Proteomes" id="UP000011131">
    <property type="component" value="Chromosome"/>
</dbReference>
<dbReference type="PATRIC" id="fig|1278073.3.peg.6999"/>
<organism evidence="2 3">
    <name type="scientific">Myxococcus stipitatus (strain DSM 14675 / JCM 12634 / Mx s8)</name>
    <dbReference type="NCBI Taxonomy" id="1278073"/>
    <lineage>
        <taxon>Bacteria</taxon>
        <taxon>Pseudomonadati</taxon>
        <taxon>Myxococcota</taxon>
        <taxon>Myxococcia</taxon>
        <taxon>Myxococcales</taxon>
        <taxon>Cystobacterineae</taxon>
        <taxon>Myxococcaceae</taxon>
        <taxon>Myxococcus</taxon>
    </lineage>
</organism>
<reference evidence="2 3" key="1">
    <citation type="journal article" date="2013" name="Genome Announc.">
        <title>Complete genome sequence of Myxococcus stipitatus strain DSM 14675, a fruiting myxobacterium.</title>
        <authorList>
            <person name="Huntley S."/>
            <person name="Kneip S."/>
            <person name="Treuner-Lange A."/>
            <person name="Sogaard-Andersen L."/>
        </authorList>
    </citation>
    <scope>NUCLEOTIDE SEQUENCE [LARGE SCALE GENOMIC DNA]</scope>
    <source>
        <strain evidence="3">DSM 14675 / JCM 12634 / Mx s8</strain>
    </source>
</reference>
<name>L7UGR7_MYXSD</name>
<feature type="compositionally biased region" description="Pro residues" evidence="1">
    <location>
        <begin position="64"/>
        <end position="78"/>
    </location>
</feature>
<evidence type="ECO:0000313" key="2">
    <source>
        <dbReference type="EMBL" id="AGC48166.1"/>
    </source>
</evidence>
<feature type="compositionally biased region" description="Low complexity" evidence="1">
    <location>
        <begin position="37"/>
        <end position="51"/>
    </location>
</feature>
<protein>
    <submittedName>
        <fullName evidence="2">Uncharacterized protein</fullName>
    </submittedName>
</protein>
<dbReference type="STRING" id="1278073.MYSTI_06893"/>
<feature type="compositionally biased region" description="Pro residues" evidence="1">
    <location>
        <begin position="217"/>
        <end position="226"/>
    </location>
</feature>
<sequence length="274" mass="29097">MNFLFTLAARSLSSLPVAEPPRVPFVSSFPDGPLLAPEPDASMPASAPPSRAEARRAARDVVPVRPPPIAPPAPPAPHVSPSVQTVESPRPVNEAPRAEPGPRPPPHPLERVVERRVSSPSVEVHERSAPVMPRPPAVMTGDAPEAPSVHERIERHHTLERIIERLREADTALPEARSVATPARVAAPPRPAPPVPFEPARRAAQPERPEQTAPVAPGAPLPPAPQPQVQVSIGKLIVRVQTPPRAASSEPVRPATPGLSLEAYTAARRRGGST</sequence>
<dbReference type="KEGG" id="msd:MYSTI_06893"/>
<feature type="compositionally biased region" description="Pro residues" evidence="1">
    <location>
        <begin position="188"/>
        <end position="197"/>
    </location>
</feature>
<evidence type="ECO:0000256" key="1">
    <source>
        <dbReference type="SAM" id="MobiDB-lite"/>
    </source>
</evidence>
<feature type="region of interest" description="Disordered" evidence="1">
    <location>
        <begin position="242"/>
        <end position="274"/>
    </location>
</feature>
<dbReference type="EMBL" id="CP004025">
    <property type="protein sequence ID" value="AGC48166.1"/>
    <property type="molecule type" value="Genomic_DNA"/>
</dbReference>
<gene>
    <name evidence="2" type="ordered locus">MYSTI_06893</name>
</gene>